<evidence type="ECO:0000313" key="4">
    <source>
        <dbReference type="EMBL" id="AIF65877.1"/>
    </source>
</evidence>
<dbReference type="GeneID" id="34221865"/>
<dbReference type="InterPro" id="IPR054515">
    <property type="entry name" value="YgxA-like_substrate-bd"/>
</dbReference>
<dbReference type="OrthoDB" id="2350973at2"/>
<dbReference type="Pfam" id="PF14540">
    <property type="entry name" value="NTF-like"/>
    <property type="match status" value="1"/>
</dbReference>
<dbReference type="InterPro" id="IPR029348">
    <property type="entry name" value="NTF-like"/>
</dbReference>
<feature type="domain" description="Nucleotidyltransferase-like" evidence="1">
    <location>
        <begin position="1"/>
        <end position="118"/>
    </location>
</feature>
<reference evidence="4 5" key="1">
    <citation type="submission" date="2014-07" db="EMBL/GenBank/DDBJ databases">
        <title>Complete genome sequence of a moderately halophilic bacterium Terribacillus aidingensis MP602, isolated from Cryptomeria fortunei in Tianmu mountain in China.</title>
        <authorList>
            <person name="Wang Y."/>
            <person name="Lu P."/>
            <person name="Zhang L."/>
        </authorList>
    </citation>
    <scope>NUCLEOTIDE SEQUENCE [LARGE SCALE GENOMIC DNA]</scope>
    <source>
        <strain evidence="4 5">MP602</strain>
    </source>
</reference>
<protein>
    <recommendedName>
        <fullName evidence="6">Nucleotidyltransferase-like domain-containing protein</fullName>
    </recommendedName>
</protein>
<evidence type="ECO:0000313" key="5">
    <source>
        <dbReference type="Proteomes" id="UP000027980"/>
    </source>
</evidence>
<dbReference type="Gene3D" id="1.20.120.330">
    <property type="entry name" value="Nucleotidyltransferases domain 2"/>
    <property type="match status" value="1"/>
</dbReference>
<dbReference type="Proteomes" id="UP000027980">
    <property type="component" value="Chromosome"/>
</dbReference>
<feature type="domain" description="YgxA-like substrate binding" evidence="3">
    <location>
        <begin position="119"/>
        <end position="217"/>
    </location>
</feature>
<evidence type="ECO:0000259" key="1">
    <source>
        <dbReference type="Pfam" id="PF14540"/>
    </source>
</evidence>
<gene>
    <name evidence="4" type="ORF">GZ22_03935</name>
</gene>
<proteinExistence type="predicted"/>
<evidence type="ECO:0000259" key="2">
    <source>
        <dbReference type="Pfam" id="PF18576"/>
    </source>
</evidence>
<dbReference type="Pfam" id="PF18576">
    <property type="entry name" value="HTH_52"/>
    <property type="match status" value="1"/>
</dbReference>
<dbReference type="HOGENOM" id="CLU_066613_0_0_9"/>
<dbReference type="Gene3D" id="3.30.460.10">
    <property type="entry name" value="Beta Polymerase, domain 2"/>
    <property type="match status" value="1"/>
</dbReference>
<evidence type="ECO:0008006" key="6">
    <source>
        <dbReference type="Google" id="ProtNLM"/>
    </source>
</evidence>
<dbReference type="AlphaFoldDB" id="A0A075LIW3"/>
<organism evidence="4 5">
    <name type="scientific">Terribacillus saccharophilus</name>
    <dbReference type="NCBI Taxonomy" id="361277"/>
    <lineage>
        <taxon>Bacteria</taxon>
        <taxon>Bacillati</taxon>
        <taxon>Bacillota</taxon>
        <taxon>Bacilli</taxon>
        <taxon>Bacillales</taxon>
        <taxon>Bacillaceae</taxon>
        <taxon>Terribacillus</taxon>
    </lineage>
</organism>
<dbReference type="EMBL" id="CP008876">
    <property type="protein sequence ID" value="AIF65877.1"/>
    <property type="molecule type" value="Genomic_DNA"/>
</dbReference>
<feature type="domain" description="YgxA-like helix-turn-helix" evidence="2">
    <location>
        <begin position="224"/>
        <end position="287"/>
    </location>
</feature>
<accession>A0A075LIW3</accession>
<dbReference type="RefSeq" id="WP_038558840.1">
    <property type="nucleotide sequence ID" value="NZ_CP008876.1"/>
</dbReference>
<sequence>MENILRPIYQERASMPNTLGIILVEKTRPVSPTTDNFDMILLVIVKHSEEPWFTKHYSYEGKIAAMHIVEETLLHYWIDTSTYRRAVEWIFEGKVVFDRNEYIDNLKRELASFPYEKRKLKMTIEFAKLIRSYAETKDLHDSGQYLDAYTRMVRCLHYLARLSIIEKGHHPEVTVWNQVRRIDSEVYKLCEEFIQSKEETDQRVQLMLLAVNVAINARSHSAAEHLLRVMRMKDGAWTFGELKNRPEVEAYAADLSALLNYLEEKEIIEAVLTETKGKALYHREYRIKEL</sequence>
<dbReference type="KEGG" id="tap:GZ22_03935"/>
<dbReference type="InterPro" id="IPR043519">
    <property type="entry name" value="NT_sf"/>
</dbReference>
<dbReference type="Pfam" id="PF22339">
    <property type="entry name" value="YgxA-like_sub_bind"/>
    <property type="match status" value="1"/>
</dbReference>
<evidence type="ECO:0000259" key="3">
    <source>
        <dbReference type="Pfam" id="PF22339"/>
    </source>
</evidence>
<dbReference type="Gene3D" id="1.10.10.10">
    <property type="entry name" value="Winged helix-like DNA-binding domain superfamily/Winged helix DNA-binding domain"/>
    <property type="match status" value="1"/>
</dbReference>
<dbReference type="InterPro" id="IPR036388">
    <property type="entry name" value="WH-like_DNA-bd_sf"/>
</dbReference>
<name>A0A075LIW3_9BACI</name>
<dbReference type="InterPro" id="IPR041143">
    <property type="entry name" value="YgxA_HTH"/>
</dbReference>